<evidence type="ECO:0000313" key="5">
    <source>
        <dbReference type="Proteomes" id="UP000249354"/>
    </source>
</evidence>
<keyword evidence="1" id="KW-0175">Coiled coil</keyword>
<evidence type="ECO:0000256" key="1">
    <source>
        <dbReference type="SAM" id="Coils"/>
    </source>
</evidence>
<feature type="region of interest" description="Disordered" evidence="2">
    <location>
        <begin position="207"/>
        <end position="233"/>
    </location>
</feature>
<keyword evidence="3" id="KW-1133">Transmembrane helix</keyword>
<comment type="caution">
    <text evidence="4">The sequence shown here is derived from an EMBL/GenBank/DDBJ whole genome shotgun (WGS) entry which is preliminary data.</text>
</comment>
<dbReference type="Proteomes" id="UP000249354">
    <property type="component" value="Unassembled WGS sequence"/>
</dbReference>
<evidence type="ECO:0000256" key="3">
    <source>
        <dbReference type="SAM" id="Phobius"/>
    </source>
</evidence>
<feature type="coiled-coil region" evidence="1">
    <location>
        <begin position="68"/>
        <end position="123"/>
    </location>
</feature>
<keyword evidence="3" id="KW-0812">Transmembrane</keyword>
<evidence type="ECO:0008006" key="6">
    <source>
        <dbReference type="Google" id="ProtNLM"/>
    </source>
</evidence>
<reference evidence="4 5" key="2">
    <citation type="submission" date="2018-06" db="EMBL/GenBank/DDBJ databases">
        <title>Metagenomic assembly of (sub)arctic Cyanobacteria and their associated microbiome from non-axenic cultures.</title>
        <authorList>
            <person name="Baurain D."/>
        </authorList>
    </citation>
    <scope>NUCLEOTIDE SEQUENCE [LARGE SCALE GENOMIC DNA]</scope>
    <source>
        <strain evidence="4">ULC129bin1</strain>
    </source>
</reference>
<accession>A0A2W4UHA1</accession>
<dbReference type="EMBL" id="QBMC01000041">
    <property type="protein sequence ID" value="PZO19614.1"/>
    <property type="molecule type" value="Genomic_DNA"/>
</dbReference>
<feature type="transmembrane region" description="Helical" evidence="3">
    <location>
        <begin position="151"/>
        <end position="177"/>
    </location>
</feature>
<dbReference type="AlphaFoldDB" id="A0A2W4UHA1"/>
<evidence type="ECO:0000313" key="4">
    <source>
        <dbReference type="EMBL" id="PZO19614.1"/>
    </source>
</evidence>
<evidence type="ECO:0000256" key="2">
    <source>
        <dbReference type="SAM" id="MobiDB-lite"/>
    </source>
</evidence>
<gene>
    <name evidence="4" type="ORF">DCF25_08205</name>
</gene>
<name>A0A2W4UHA1_9CYAN</name>
<organism evidence="4 5">
    <name type="scientific">Leptolyngbya foveolarum</name>
    <dbReference type="NCBI Taxonomy" id="47253"/>
    <lineage>
        <taxon>Bacteria</taxon>
        <taxon>Bacillati</taxon>
        <taxon>Cyanobacteriota</taxon>
        <taxon>Cyanophyceae</taxon>
        <taxon>Leptolyngbyales</taxon>
        <taxon>Leptolyngbyaceae</taxon>
        <taxon>Leptolyngbya group</taxon>
        <taxon>Leptolyngbya</taxon>
    </lineage>
</organism>
<feature type="compositionally biased region" description="Pro residues" evidence="2">
    <location>
        <begin position="224"/>
        <end position="233"/>
    </location>
</feature>
<proteinExistence type="predicted"/>
<reference evidence="5" key="1">
    <citation type="submission" date="2018-04" db="EMBL/GenBank/DDBJ databases">
        <authorList>
            <person name="Cornet L."/>
        </authorList>
    </citation>
    <scope>NUCLEOTIDE SEQUENCE [LARGE SCALE GENOMIC DNA]</scope>
</reference>
<keyword evidence="3" id="KW-0472">Membrane</keyword>
<protein>
    <recommendedName>
        <fullName evidence="6">Heterocyst differentiation related protein</fullName>
    </recommendedName>
</protein>
<sequence length="233" mass="25609">MSDTTAYLAGCATTGVAALVLLVARVGMVSSGAESTSARQVDNRVARIEAATPNPQTLADSQSGRPLQDDIRRELDKQRDLTQKLEEQLVDQKSLSTSLEDQLSEQEEKTRDLGLRIQEYQQSVDDLEINDKIAAAARPTSPVQSGPPASVIWLGAALAFTLVLGGGGLVLCAVLLFMQSQRNRYRGVPMRPPMPMPPASGYHYDQNFLPPAQFRPQRPSYYDYPPPPYDYNQ</sequence>